<dbReference type="OrthoDB" id="48365at2759"/>
<dbReference type="GO" id="GO:0006508">
    <property type="term" value="P:proteolysis"/>
    <property type="evidence" value="ECO:0007669"/>
    <property type="project" value="UniProtKB-KW"/>
</dbReference>
<dbReference type="GO" id="GO:0008233">
    <property type="term" value="F:peptidase activity"/>
    <property type="evidence" value="ECO:0007669"/>
    <property type="project" value="UniProtKB-KW"/>
</dbReference>
<keyword evidence="2" id="KW-0645">Protease</keyword>
<dbReference type="InterPro" id="IPR043504">
    <property type="entry name" value="Peptidase_S1_PA_chymotrypsin"/>
</dbReference>
<dbReference type="SUPFAM" id="SSF50494">
    <property type="entry name" value="Trypsin-like serine proteases"/>
    <property type="match status" value="1"/>
</dbReference>
<proteinExistence type="predicted"/>
<dbReference type="Proteomes" id="UP000198211">
    <property type="component" value="Unassembled WGS sequence"/>
</dbReference>
<accession>A0A225VVE1</accession>
<organism evidence="2 3">
    <name type="scientific">Phytophthora megakarya</name>
    <dbReference type="NCBI Taxonomy" id="4795"/>
    <lineage>
        <taxon>Eukaryota</taxon>
        <taxon>Sar</taxon>
        <taxon>Stramenopiles</taxon>
        <taxon>Oomycota</taxon>
        <taxon>Peronosporomycetes</taxon>
        <taxon>Peronosporales</taxon>
        <taxon>Peronosporaceae</taxon>
        <taxon>Phytophthora</taxon>
    </lineage>
</organism>
<keyword evidence="2" id="KW-0378">Hydrolase</keyword>
<comment type="caution">
    <text evidence="2">The sequence shown here is derived from an EMBL/GenBank/DDBJ whole genome shotgun (WGS) entry which is preliminary data.</text>
</comment>
<keyword evidence="3" id="KW-1185">Reference proteome</keyword>
<name>A0A225VVE1_9STRA</name>
<sequence>MEIPLVVQSAEGDDVVIGLSRWSKESCDIEDDYDVFARVSNVRPWIEIITSGTCHSLVKMLLLTSRSYKWGLHCIHIGVQLPKIEFCENVITKIADDSWTVETLLHWKKKSQPTSTNASLEGLHLVHRMFQ</sequence>
<evidence type="ECO:0000313" key="2">
    <source>
        <dbReference type="EMBL" id="OWZ09315.1"/>
    </source>
</evidence>
<dbReference type="EMBL" id="NBNE01002834">
    <property type="protein sequence ID" value="OWZ09315.1"/>
    <property type="molecule type" value="Genomic_DNA"/>
</dbReference>
<dbReference type="InterPro" id="IPR009003">
    <property type="entry name" value="Peptidase_S1_PA"/>
</dbReference>
<protein>
    <submittedName>
        <fullName evidence="2">Serine protease trypsin-like protein</fullName>
    </submittedName>
</protein>
<evidence type="ECO:0000313" key="3">
    <source>
        <dbReference type="Proteomes" id="UP000198211"/>
    </source>
</evidence>
<dbReference type="Gene3D" id="2.40.10.10">
    <property type="entry name" value="Trypsin-like serine proteases"/>
    <property type="match status" value="1"/>
</dbReference>
<keyword evidence="1" id="KW-0843">Virulence</keyword>
<gene>
    <name evidence="2" type="ORF">PHMEG_00018001</name>
</gene>
<dbReference type="AlphaFoldDB" id="A0A225VVE1"/>
<reference evidence="3" key="1">
    <citation type="submission" date="2017-03" db="EMBL/GenBank/DDBJ databases">
        <title>Phytopthora megakarya and P. palmivora, two closely related causual agents of cacao black pod achieved similar genome size and gene model numbers by different mechanisms.</title>
        <authorList>
            <person name="Ali S."/>
            <person name="Shao J."/>
            <person name="Larry D.J."/>
            <person name="Kronmiller B."/>
            <person name="Shen D."/>
            <person name="Strem M.D."/>
            <person name="Melnick R.L."/>
            <person name="Guiltinan M.J."/>
            <person name="Tyler B.M."/>
            <person name="Meinhardt L.W."/>
            <person name="Bailey B.A."/>
        </authorList>
    </citation>
    <scope>NUCLEOTIDE SEQUENCE [LARGE SCALE GENOMIC DNA]</scope>
    <source>
        <strain evidence="3">zdho120</strain>
    </source>
</reference>
<evidence type="ECO:0000256" key="1">
    <source>
        <dbReference type="ARBA" id="ARBA00023026"/>
    </source>
</evidence>